<evidence type="ECO:0000313" key="2">
    <source>
        <dbReference type="Proteomes" id="UP000054217"/>
    </source>
</evidence>
<protein>
    <recommendedName>
        <fullName evidence="3">F-box domain-containing protein</fullName>
    </recommendedName>
</protein>
<gene>
    <name evidence="1" type="ORF">M404DRAFT_996710</name>
</gene>
<keyword evidence="2" id="KW-1185">Reference proteome</keyword>
<dbReference type="STRING" id="870435.A0A0C3KHC0"/>
<dbReference type="HOGENOM" id="CLU_883145_0_0_1"/>
<reference evidence="1 2" key="1">
    <citation type="submission" date="2014-04" db="EMBL/GenBank/DDBJ databases">
        <authorList>
            <consortium name="DOE Joint Genome Institute"/>
            <person name="Kuo A."/>
            <person name="Kohler A."/>
            <person name="Costa M.D."/>
            <person name="Nagy L.G."/>
            <person name="Floudas D."/>
            <person name="Copeland A."/>
            <person name="Barry K.W."/>
            <person name="Cichocki N."/>
            <person name="Veneault-Fourrey C."/>
            <person name="LaButti K."/>
            <person name="Lindquist E.A."/>
            <person name="Lipzen A."/>
            <person name="Lundell T."/>
            <person name="Morin E."/>
            <person name="Murat C."/>
            <person name="Sun H."/>
            <person name="Tunlid A."/>
            <person name="Henrissat B."/>
            <person name="Grigoriev I.V."/>
            <person name="Hibbett D.S."/>
            <person name="Martin F."/>
            <person name="Nordberg H.P."/>
            <person name="Cantor M.N."/>
            <person name="Hua S.X."/>
        </authorList>
    </citation>
    <scope>NUCLEOTIDE SEQUENCE [LARGE SCALE GENOMIC DNA]</scope>
    <source>
        <strain evidence="1 2">Marx 270</strain>
    </source>
</reference>
<organism evidence="1 2">
    <name type="scientific">Pisolithus tinctorius Marx 270</name>
    <dbReference type="NCBI Taxonomy" id="870435"/>
    <lineage>
        <taxon>Eukaryota</taxon>
        <taxon>Fungi</taxon>
        <taxon>Dikarya</taxon>
        <taxon>Basidiomycota</taxon>
        <taxon>Agaricomycotina</taxon>
        <taxon>Agaricomycetes</taxon>
        <taxon>Agaricomycetidae</taxon>
        <taxon>Boletales</taxon>
        <taxon>Sclerodermatineae</taxon>
        <taxon>Pisolithaceae</taxon>
        <taxon>Pisolithus</taxon>
    </lineage>
</organism>
<evidence type="ECO:0008006" key="3">
    <source>
        <dbReference type="Google" id="ProtNLM"/>
    </source>
</evidence>
<dbReference type="OrthoDB" id="2692326at2759"/>
<reference evidence="2" key="2">
    <citation type="submission" date="2015-01" db="EMBL/GenBank/DDBJ databases">
        <title>Evolutionary Origins and Diversification of the Mycorrhizal Mutualists.</title>
        <authorList>
            <consortium name="DOE Joint Genome Institute"/>
            <consortium name="Mycorrhizal Genomics Consortium"/>
            <person name="Kohler A."/>
            <person name="Kuo A."/>
            <person name="Nagy L.G."/>
            <person name="Floudas D."/>
            <person name="Copeland A."/>
            <person name="Barry K.W."/>
            <person name="Cichocki N."/>
            <person name="Veneault-Fourrey C."/>
            <person name="LaButti K."/>
            <person name="Lindquist E.A."/>
            <person name="Lipzen A."/>
            <person name="Lundell T."/>
            <person name="Morin E."/>
            <person name="Murat C."/>
            <person name="Riley R."/>
            <person name="Ohm R."/>
            <person name="Sun H."/>
            <person name="Tunlid A."/>
            <person name="Henrissat B."/>
            <person name="Grigoriev I.V."/>
            <person name="Hibbett D.S."/>
            <person name="Martin F."/>
        </authorList>
    </citation>
    <scope>NUCLEOTIDE SEQUENCE [LARGE SCALE GENOMIC DNA]</scope>
    <source>
        <strain evidence="2">Marx 270</strain>
    </source>
</reference>
<name>A0A0C3KHC0_PISTI</name>
<dbReference type="AlphaFoldDB" id="A0A0C3KHC0"/>
<accession>A0A0C3KHC0</accession>
<proteinExistence type="predicted"/>
<dbReference type="InParanoid" id="A0A0C3KHC0"/>
<sequence>MHRIQHPWIRCSRFHSTEFLHLLTATAPMLRSFHLCLTTVIFLGQQITIDKNTSAGSAPCLRELRLERCRVDWSSPVFSGLTNMNPVNISIMTMSTMDTVIRATGQLPDLQQLFLEGSLPSVSARPIDSHGMAKIPLPKLENVSLTDSIFSIVAFLAHLEFPRSAMVHLRCICSAASDVTIIQPFVEERFDDSSRPSQIPRSSMPLIWSLDLDCEVEQDTWSVVCGILDPNIHRTNYLYSTDEYLDKNSTFASTRIYRTRVLAQGRTLREAHCPLSHSTPYALEAADGARGQTVGLFPCSSFNRGISWCSGTACY</sequence>
<dbReference type="EMBL" id="KN831955">
    <property type="protein sequence ID" value="KIO08992.1"/>
    <property type="molecule type" value="Genomic_DNA"/>
</dbReference>
<evidence type="ECO:0000313" key="1">
    <source>
        <dbReference type="EMBL" id="KIO08992.1"/>
    </source>
</evidence>
<dbReference type="Proteomes" id="UP000054217">
    <property type="component" value="Unassembled WGS sequence"/>
</dbReference>